<feature type="compositionally biased region" description="Basic residues" evidence="1">
    <location>
        <begin position="143"/>
        <end position="156"/>
    </location>
</feature>
<evidence type="ECO:0000256" key="1">
    <source>
        <dbReference type="SAM" id="MobiDB-lite"/>
    </source>
</evidence>
<dbReference type="AlphaFoldDB" id="A0AAE0GC87"/>
<evidence type="ECO:0000256" key="2">
    <source>
        <dbReference type="SAM" id="SignalP"/>
    </source>
</evidence>
<proteinExistence type="predicted"/>
<feature type="region of interest" description="Disordered" evidence="1">
    <location>
        <begin position="101"/>
        <end position="156"/>
    </location>
</feature>
<evidence type="ECO:0000313" key="4">
    <source>
        <dbReference type="Proteomes" id="UP001190700"/>
    </source>
</evidence>
<feature type="chain" id="PRO_5042164790" evidence="2">
    <location>
        <begin position="21"/>
        <end position="156"/>
    </location>
</feature>
<keyword evidence="4" id="KW-1185">Reference proteome</keyword>
<sequence>MAGALALRGASSVLLGLLTGWELKDVFQAFKPGSAPTGSDSSTGFSSVSRQPIGFWVQVGRTIGITLAIIEVGRITATIVRHAETQIQVRSFHEIRNKSYEKLAEDSEDEASPAEVEELENDSSLTSRVTTCDLAPEDAPASRKPKKKKKSKPALP</sequence>
<accession>A0AAE0GC87</accession>
<feature type="compositionally biased region" description="Acidic residues" evidence="1">
    <location>
        <begin position="106"/>
        <end position="121"/>
    </location>
</feature>
<keyword evidence="2" id="KW-0732">Signal</keyword>
<comment type="caution">
    <text evidence="3">The sequence shown here is derived from an EMBL/GenBank/DDBJ whole genome shotgun (WGS) entry which is preliminary data.</text>
</comment>
<organism evidence="3 4">
    <name type="scientific">Cymbomonas tetramitiformis</name>
    <dbReference type="NCBI Taxonomy" id="36881"/>
    <lineage>
        <taxon>Eukaryota</taxon>
        <taxon>Viridiplantae</taxon>
        <taxon>Chlorophyta</taxon>
        <taxon>Pyramimonadophyceae</taxon>
        <taxon>Pyramimonadales</taxon>
        <taxon>Pyramimonadaceae</taxon>
        <taxon>Cymbomonas</taxon>
    </lineage>
</organism>
<name>A0AAE0GC87_9CHLO</name>
<evidence type="ECO:0000313" key="3">
    <source>
        <dbReference type="EMBL" id="KAK3275422.1"/>
    </source>
</evidence>
<dbReference type="Proteomes" id="UP001190700">
    <property type="component" value="Unassembled WGS sequence"/>
</dbReference>
<gene>
    <name evidence="3" type="ORF">CYMTET_16447</name>
</gene>
<feature type="signal peptide" evidence="2">
    <location>
        <begin position="1"/>
        <end position="20"/>
    </location>
</feature>
<reference evidence="3 4" key="1">
    <citation type="journal article" date="2015" name="Genome Biol. Evol.">
        <title>Comparative Genomics of a Bacterivorous Green Alga Reveals Evolutionary Causalities and Consequences of Phago-Mixotrophic Mode of Nutrition.</title>
        <authorList>
            <person name="Burns J.A."/>
            <person name="Paasch A."/>
            <person name="Narechania A."/>
            <person name="Kim E."/>
        </authorList>
    </citation>
    <scope>NUCLEOTIDE SEQUENCE [LARGE SCALE GENOMIC DNA]</scope>
    <source>
        <strain evidence="3 4">PLY_AMNH</strain>
    </source>
</reference>
<dbReference type="EMBL" id="LGRX02007235">
    <property type="protein sequence ID" value="KAK3275422.1"/>
    <property type="molecule type" value="Genomic_DNA"/>
</dbReference>
<protein>
    <submittedName>
        <fullName evidence="3">Uncharacterized protein</fullName>
    </submittedName>
</protein>